<reference evidence="1 2" key="1">
    <citation type="submission" date="2023-09" db="EMBL/GenBank/DDBJ databases">
        <authorList>
            <person name="Rey-Velasco X."/>
        </authorList>
    </citation>
    <scope>NUCLEOTIDE SEQUENCE [LARGE SCALE GENOMIC DNA]</scope>
    <source>
        <strain evidence="1 2">W242</strain>
    </source>
</reference>
<organism evidence="1 2">
    <name type="scientific">Patiriisocius hiemis</name>
    <dbReference type="NCBI Taxonomy" id="3075604"/>
    <lineage>
        <taxon>Bacteria</taxon>
        <taxon>Pseudomonadati</taxon>
        <taxon>Bacteroidota</taxon>
        <taxon>Flavobacteriia</taxon>
        <taxon>Flavobacteriales</taxon>
        <taxon>Flavobacteriaceae</taxon>
        <taxon>Patiriisocius</taxon>
    </lineage>
</organism>
<accession>A0ABU2YA43</accession>
<comment type="caution">
    <text evidence="1">The sequence shown here is derived from an EMBL/GenBank/DDBJ whole genome shotgun (WGS) entry which is preliminary data.</text>
</comment>
<protein>
    <submittedName>
        <fullName evidence="1">Uncharacterized protein</fullName>
    </submittedName>
</protein>
<gene>
    <name evidence="1" type="ORF">RM538_03555</name>
</gene>
<dbReference type="RefSeq" id="WP_311332017.1">
    <property type="nucleotide sequence ID" value="NZ_JAVRHZ010000001.1"/>
</dbReference>
<dbReference type="Proteomes" id="UP001254488">
    <property type="component" value="Unassembled WGS sequence"/>
</dbReference>
<keyword evidence="2" id="KW-1185">Reference proteome</keyword>
<name>A0ABU2YA43_9FLAO</name>
<sequence>MQKAKDLQSNWNTTRAVVIKQSRNNQEDTCEFVFSLENLQEFLDYVKDESGKQGIDNPGVRIYFAAYDNKDNENATVFLSATDGTSATANNNYNIDPLNVVIGGIPPKIY</sequence>
<proteinExistence type="predicted"/>
<evidence type="ECO:0000313" key="2">
    <source>
        <dbReference type="Proteomes" id="UP001254488"/>
    </source>
</evidence>
<dbReference type="EMBL" id="JAVRHZ010000001">
    <property type="protein sequence ID" value="MDT0555065.1"/>
    <property type="molecule type" value="Genomic_DNA"/>
</dbReference>
<evidence type="ECO:0000313" key="1">
    <source>
        <dbReference type="EMBL" id="MDT0555065.1"/>
    </source>
</evidence>